<evidence type="ECO:0000259" key="8">
    <source>
        <dbReference type="PROSITE" id="PS50011"/>
    </source>
</evidence>
<comment type="caution">
    <text evidence="9">The sequence shown here is derived from an EMBL/GenBank/DDBJ whole genome shotgun (WGS) entry which is preliminary data.</text>
</comment>
<dbReference type="FunFam" id="1.10.510.10:FF:000594">
    <property type="entry name" value="Myosin light chain kinase isoform-III"/>
    <property type="match status" value="1"/>
</dbReference>
<evidence type="ECO:0000256" key="6">
    <source>
        <dbReference type="PROSITE-ProRule" id="PRU10141"/>
    </source>
</evidence>
<feature type="compositionally biased region" description="Low complexity" evidence="7">
    <location>
        <begin position="309"/>
        <end position="325"/>
    </location>
</feature>
<dbReference type="Proteomes" id="UP000789390">
    <property type="component" value="Unassembled WGS sequence"/>
</dbReference>
<dbReference type="InterPro" id="IPR008271">
    <property type="entry name" value="Ser/Thr_kinase_AS"/>
</dbReference>
<proteinExistence type="predicted"/>
<dbReference type="Pfam" id="PF00069">
    <property type="entry name" value="Pkinase"/>
    <property type="match status" value="1"/>
</dbReference>
<dbReference type="GO" id="GO:0043065">
    <property type="term" value="P:positive regulation of apoptotic process"/>
    <property type="evidence" value="ECO:0007669"/>
    <property type="project" value="TreeGrafter"/>
</dbReference>
<dbReference type="Gene3D" id="1.10.510.10">
    <property type="entry name" value="Transferase(Phosphotransferase) domain 1"/>
    <property type="match status" value="1"/>
</dbReference>
<feature type="compositionally biased region" description="Basic and acidic residues" evidence="7">
    <location>
        <begin position="696"/>
        <end position="707"/>
    </location>
</feature>
<feature type="region of interest" description="Disordered" evidence="7">
    <location>
        <begin position="738"/>
        <end position="774"/>
    </location>
</feature>
<dbReference type="InterPro" id="IPR000719">
    <property type="entry name" value="Prot_kinase_dom"/>
</dbReference>
<keyword evidence="4" id="KW-0418">Kinase</keyword>
<evidence type="ECO:0000256" key="5">
    <source>
        <dbReference type="ARBA" id="ARBA00022840"/>
    </source>
</evidence>
<dbReference type="EMBL" id="CAKKLH010000002">
    <property type="protein sequence ID" value="CAH0098496.1"/>
    <property type="molecule type" value="Genomic_DNA"/>
</dbReference>
<keyword evidence="5 6" id="KW-0067">ATP-binding</keyword>
<dbReference type="AlphaFoldDB" id="A0A8J2VYE1"/>
<evidence type="ECO:0000256" key="4">
    <source>
        <dbReference type="ARBA" id="ARBA00022777"/>
    </source>
</evidence>
<accession>A0A8J2VYE1</accession>
<evidence type="ECO:0000313" key="9">
    <source>
        <dbReference type="EMBL" id="CAH0098496.1"/>
    </source>
</evidence>
<dbReference type="PROSITE" id="PS00108">
    <property type="entry name" value="PROTEIN_KINASE_ST"/>
    <property type="match status" value="1"/>
</dbReference>
<evidence type="ECO:0000256" key="2">
    <source>
        <dbReference type="ARBA" id="ARBA00022679"/>
    </source>
</evidence>
<keyword evidence="1" id="KW-0723">Serine/threonine-protein kinase</keyword>
<feature type="region of interest" description="Disordered" evidence="7">
    <location>
        <begin position="646"/>
        <end position="665"/>
    </location>
</feature>
<keyword evidence="2" id="KW-0808">Transferase</keyword>
<feature type="region of interest" description="Disordered" evidence="7">
    <location>
        <begin position="283"/>
        <end position="325"/>
    </location>
</feature>
<keyword evidence="3 6" id="KW-0547">Nucleotide-binding</keyword>
<dbReference type="OrthoDB" id="504170at2759"/>
<dbReference type="SMART" id="SM00220">
    <property type="entry name" value="S_TKc"/>
    <property type="match status" value="1"/>
</dbReference>
<feature type="compositionally biased region" description="Low complexity" evidence="7">
    <location>
        <begin position="802"/>
        <end position="815"/>
    </location>
</feature>
<feature type="compositionally biased region" description="Pro residues" evidence="7">
    <location>
        <begin position="291"/>
        <end position="300"/>
    </location>
</feature>
<dbReference type="Gene3D" id="3.30.200.20">
    <property type="entry name" value="Phosphorylase Kinase, domain 1"/>
    <property type="match status" value="1"/>
</dbReference>
<dbReference type="GO" id="GO:0005634">
    <property type="term" value="C:nucleus"/>
    <property type="evidence" value="ECO:0007669"/>
    <property type="project" value="TreeGrafter"/>
</dbReference>
<dbReference type="PANTHER" id="PTHR24342:SF20">
    <property type="entry name" value="MYOSIN LIGHT CHAIN KINASE, SMOOTH MUSCLE"/>
    <property type="match status" value="1"/>
</dbReference>
<dbReference type="PROSITE" id="PS00107">
    <property type="entry name" value="PROTEIN_KINASE_ATP"/>
    <property type="match status" value="1"/>
</dbReference>
<keyword evidence="10" id="KW-1185">Reference proteome</keyword>
<dbReference type="InterPro" id="IPR017441">
    <property type="entry name" value="Protein_kinase_ATP_BS"/>
</dbReference>
<gene>
    <name evidence="9" type="ORF">DGAL_LOCUS578</name>
</gene>
<feature type="binding site" evidence="6">
    <location>
        <position position="70"/>
    </location>
    <ligand>
        <name>ATP</name>
        <dbReference type="ChEBI" id="CHEBI:30616"/>
    </ligand>
</feature>
<name>A0A8J2VYE1_9CRUS</name>
<evidence type="ECO:0000256" key="3">
    <source>
        <dbReference type="ARBA" id="ARBA00022741"/>
    </source>
</evidence>
<dbReference type="InterPro" id="IPR011009">
    <property type="entry name" value="Kinase-like_dom_sf"/>
</dbReference>
<evidence type="ECO:0000256" key="1">
    <source>
        <dbReference type="ARBA" id="ARBA00022527"/>
    </source>
</evidence>
<dbReference type="GO" id="GO:0005524">
    <property type="term" value="F:ATP binding"/>
    <property type="evidence" value="ECO:0007669"/>
    <property type="project" value="UniProtKB-UniRule"/>
</dbReference>
<feature type="region of interest" description="Disordered" evidence="7">
    <location>
        <begin position="696"/>
        <end position="718"/>
    </location>
</feature>
<dbReference type="PANTHER" id="PTHR24342">
    <property type="entry name" value="SERINE/THREONINE-PROTEIN KINASE 17"/>
    <property type="match status" value="1"/>
</dbReference>
<organism evidence="9 10">
    <name type="scientific">Daphnia galeata</name>
    <dbReference type="NCBI Taxonomy" id="27404"/>
    <lineage>
        <taxon>Eukaryota</taxon>
        <taxon>Metazoa</taxon>
        <taxon>Ecdysozoa</taxon>
        <taxon>Arthropoda</taxon>
        <taxon>Crustacea</taxon>
        <taxon>Branchiopoda</taxon>
        <taxon>Diplostraca</taxon>
        <taxon>Cladocera</taxon>
        <taxon>Anomopoda</taxon>
        <taxon>Daphniidae</taxon>
        <taxon>Daphnia</taxon>
    </lineage>
</organism>
<dbReference type="CDD" id="cd14103">
    <property type="entry name" value="STKc_MLCK"/>
    <property type="match status" value="1"/>
</dbReference>
<evidence type="ECO:0000313" key="10">
    <source>
        <dbReference type="Proteomes" id="UP000789390"/>
    </source>
</evidence>
<evidence type="ECO:0000256" key="7">
    <source>
        <dbReference type="SAM" id="MobiDB-lite"/>
    </source>
</evidence>
<dbReference type="GO" id="GO:0004674">
    <property type="term" value="F:protein serine/threonine kinase activity"/>
    <property type="evidence" value="ECO:0007669"/>
    <property type="project" value="UniProtKB-KW"/>
</dbReference>
<dbReference type="PROSITE" id="PS50011">
    <property type="entry name" value="PROTEIN_KINASE_DOM"/>
    <property type="match status" value="1"/>
</dbReference>
<dbReference type="SUPFAM" id="SSF56112">
    <property type="entry name" value="Protein kinase-like (PK-like)"/>
    <property type="match status" value="1"/>
</dbReference>
<feature type="domain" description="Protein kinase" evidence="8">
    <location>
        <begin position="34"/>
        <end position="290"/>
    </location>
</feature>
<sequence>MIVVDESEPVGEIEPPFESRDVQIRRGLNVRDFYEMEEEIGRGKFGTVFKCREKKTGLRLAAKFVQAAKKADRINVEREVEIMKSLRNPRLIQLYDAFDDGKKEICLLLELIEGGELFERVIDDDFVLTERACAIFMRQICEGIQFIHLQHVLHLDMKPENILCLTRAGNRIKLIDFGLARRYDPSKKLQVLFGTPEFVAPEVVNFDLIGYGTDMWSVGIIGYVLLSGLSPFMGETDVETMANVTIAKYDFDDEAFNDVSAEAKDFMSKLLVKQISKRMTSTESLRHPWLRPRPPLPTPTPSAQQEKQPSSTSNTSSPSPTASLLPLLPTETVPIVSNISSVPEAVVVMDSIVMATASNTESDKPSTLGLSNQIITLSSNEQDQLEIVKPMNSETKPDVSDVELAKSSSNQVMPLLKNKNVQSDQQVPAPEVISSITLPEAVGVKQDDSSTLLPLTKESKALPSSALNNEKLPTSFSAEVKDLITQPIVSDVQPKKSSVPSHKPIPQSLNLDNLSAVSTMPVADFPDILQVAKVNLRQFVERWNSHPNSPFQLNSDSPRRTISLLISNSPSQLDGSLALQPDASPTSLTGMSPSPPCSMPTSPVVKNQPTETLLLDTESDTSREMINREIVYTENQSNHSDVVETNGTASNNPVAQSEASSSNTTVETAIEQTSALLKSVKDSLIRQMESGTAVRDRTGARVWDRKGGSPAPTSFVQHRRTPQVASVFTYAVQKFESKQSKQPIMSKFRQPQEPKPQKPHHQPTQPNEPVGNIEDWEVHPPVEARSFLPKINKQINKYTISTSSCSMNNSSTTIIKMESHKP</sequence>
<dbReference type="GO" id="GO:0035556">
    <property type="term" value="P:intracellular signal transduction"/>
    <property type="evidence" value="ECO:0007669"/>
    <property type="project" value="TreeGrafter"/>
</dbReference>
<feature type="region of interest" description="Disordered" evidence="7">
    <location>
        <begin position="802"/>
        <end position="822"/>
    </location>
</feature>
<reference evidence="9" key="1">
    <citation type="submission" date="2021-11" db="EMBL/GenBank/DDBJ databases">
        <authorList>
            <person name="Schell T."/>
        </authorList>
    </citation>
    <scope>NUCLEOTIDE SEQUENCE</scope>
    <source>
        <strain evidence="9">M5</strain>
    </source>
</reference>
<protein>
    <recommendedName>
        <fullName evidence="8">Protein kinase domain-containing protein</fullName>
    </recommendedName>
</protein>
<feature type="region of interest" description="Disordered" evidence="7">
    <location>
        <begin position="571"/>
        <end position="606"/>
    </location>
</feature>